<gene>
    <name evidence="1" type="ORF">RB24_22720</name>
</gene>
<reference evidence="1 2" key="1">
    <citation type="submission" date="2014-12" db="EMBL/GenBank/DDBJ databases">
        <title>Complete genome sequence of Herbaspirillum rubrisubalbicans Os38.</title>
        <authorList>
            <person name="Chen M."/>
            <person name="An Q."/>
        </authorList>
    </citation>
    <scope>NUCLEOTIDE SEQUENCE [LARGE SCALE GENOMIC DNA]</scope>
    <source>
        <strain evidence="1 2">Os38</strain>
    </source>
</reference>
<evidence type="ECO:0000313" key="2">
    <source>
        <dbReference type="Proteomes" id="UP000248631"/>
    </source>
</evidence>
<protein>
    <submittedName>
        <fullName evidence="1">Uncharacterized protein</fullName>
    </submittedName>
</protein>
<evidence type="ECO:0000313" key="1">
    <source>
        <dbReference type="EMBL" id="RAM62005.1"/>
    </source>
</evidence>
<sequence length="106" mass="12276">MYYLIIWDKALAASGRDGCLSRLEIPMDLAKYFFQLEERRFPILSQLSFDDYDLFSGSQLESLIHELQRASNINLLAADHLNAMVKLIWDAKSLDQSVLFDPFRSD</sequence>
<name>A0ABX9BWF7_9BURK</name>
<dbReference type="RefSeq" id="WP_112069777.1">
    <property type="nucleotide sequence ID" value="NZ_JUGD01000030.1"/>
</dbReference>
<comment type="caution">
    <text evidence="1">The sequence shown here is derived from an EMBL/GenBank/DDBJ whole genome shotgun (WGS) entry which is preliminary data.</text>
</comment>
<accession>A0ABX9BWF7</accession>
<proteinExistence type="predicted"/>
<dbReference type="Proteomes" id="UP000248631">
    <property type="component" value="Unassembled WGS sequence"/>
</dbReference>
<dbReference type="EMBL" id="JUGD01000030">
    <property type="protein sequence ID" value="RAM62005.1"/>
    <property type="molecule type" value="Genomic_DNA"/>
</dbReference>
<keyword evidence="2" id="KW-1185">Reference proteome</keyword>
<organism evidence="1 2">
    <name type="scientific">Herbaspirillum rubrisubalbicans</name>
    <dbReference type="NCBI Taxonomy" id="80842"/>
    <lineage>
        <taxon>Bacteria</taxon>
        <taxon>Pseudomonadati</taxon>
        <taxon>Pseudomonadota</taxon>
        <taxon>Betaproteobacteria</taxon>
        <taxon>Burkholderiales</taxon>
        <taxon>Oxalobacteraceae</taxon>
        <taxon>Herbaspirillum</taxon>
    </lineage>
</organism>